<feature type="coiled-coil region" evidence="5">
    <location>
        <begin position="96"/>
        <end position="123"/>
    </location>
</feature>
<dbReference type="Proteomes" id="UP001233999">
    <property type="component" value="Unassembled WGS sequence"/>
</dbReference>
<dbReference type="PANTHER" id="PTHR45816">
    <property type="entry name" value="MIR DOMAIN-CONTAINING PROTEIN"/>
    <property type="match status" value="1"/>
</dbReference>
<reference evidence="10" key="2">
    <citation type="submission" date="2023-05" db="EMBL/GenBank/DDBJ databases">
        <authorList>
            <person name="Fouks B."/>
        </authorList>
    </citation>
    <scope>NUCLEOTIDE SEQUENCE</scope>
    <source>
        <strain evidence="10">Stay&amp;Tobe</strain>
        <tissue evidence="10">Testes</tissue>
    </source>
</reference>
<feature type="transmembrane region" description="Helical" evidence="7">
    <location>
        <begin position="575"/>
        <end position="597"/>
    </location>
</feature>
<dbReference type="GO" id="GO:0016020">
    <property type="term" value="C:membrane"/>
    <property type="evidence" value="ECO:0007669"/>
    <property type="project" value="UniProtKB-SubCell"/>
</dbReference>
<keyword evidence="11" id="KW-1185">Reference proteome</keyword>
<feature type="compositionally biased region" description="Acidic residues" evidence="6">
    <location>
        <begin position="260"/>
        <end position="277"/>
    </location>
</feature>
<proteinExistence type="predicted"/>
<feature type="transmembrane region" description="Helical" evidence="7">
    <location>
        <begin position="703"/>
        <end position="726"/>
    </location>
</feature>
<keyword evidence="5" id="KW-0175">Coiled coil</keyword>
<keyword evidence="3 7" id="KW-1133">Transmembrane helix</keyword>
<feature type="transmembrane region" description="Helical" evidence="7">
    <location>
        <begin position="445"/>
        <end position="466"/>
    </location>
</feature>
<protein>
    <recommendedName>
        <fullName evidence="12">Inositol 1,4,5-trisphosphate receptor type 1</fullName>
    </recommendedName>
</protein>
<feature type="domain" description="Ion transport" evidence="8">
    <location>
        <begin position="491"/>
        <end position="732"/>
    </location>
</feature>
<dbReference type="InterPro" id="IPR013662">
    <property type="entry name" value="RIH_assoc-dom"/>
</dbReference>
<feature type="transmembrane region" description="Helical" evidence="7">
    <location>
        <begin position="487"/>
        <end position="507"/>
    </location>
</feature>
<comment type="caution">
    <text evidence="10">The sequence shown here is derived from an EMBL/GenBank/DDBJ whole genome shotgun (WGS) entry which is preliminary data.</text>
</comment>
<sequence>GKRPKGNPRCNNNPCRFKPNGIIITDELREELNQAAIATTQAYMGARNVSSGEDVGPPVLGPSALEDMLAEKLERHRDREEQSKLSVKVLVMQPILRFLQLLCENHNRNLQNLLRNQNNKTNHNLVSETLMFLDCICGSTTGGLGLLGLYINENNVSLINQTLETLTEYCQGPCHDNQNCIATHESNGLDIITALILNDINPLGKTRMDLVLELKNNASKLLLAIMESRGDSENAERILYNMNPKQGVDVACRAYHQETLDDDDDDDGEDASTEGEEGVSPKEVGHNIYILCHQLAQHNKELAALLKPSETNTDPKMNQALKYYASHTSQIEIVRQDRTLEQIVFPIPEICEYITHDTKVRVLNTAERDDQGSKVSDFFERTEDMFNEMKWQKKLRGQPFLFWVSSYMSLWSNILFNCAVLINLIVAFFYPFMDAVPKLGQHLSGLIWAVMLVSAAIVITLPRASGVRTLVASTILRMIFSIGPEPTLLLLGTLTVFLKAIHVVSIMGNQGTFSKNFEQMITDAELLYHFAYMIFCILGLCMHPFFYSVLLFDVVYREETLLNVIRSVTRNGRSIILTAVLALILVYMFSIIGYMFFKDDFLVSVDQDSESEEEVETPEPMKTCSSDKSCEYNSTASLYLTESEVKTTVLSSGEVKERACDSLIMCIVTTLNQGLRNGGGIGDILRAPSSTEALFVARVIYDLLFFFIVIIIVLNLIFGVIIDTFADLRSEKQQKELVLKNTCFICGLNRSAFDNKTVSFEEHIKCEHNMWHYLYFIVLVKVKDPTEFTGPESYVYAMVKDRNLEWFPRLRAMSLAADEGEGEQIELRTLQSQLEKTQTLVSNLSQQLTELKDQMTEQRKQKQRIGLLNSTSAYLHNLPTHNYRVPQRKDDT</sequence>
<dbReference type="PANTHER" id="PTHR45816:SF4">
    <property type="entry name" value="RYR_IP3R HOMOLOGY ASSOCIATED DOMAIN-CONTAINING PROTEIN"/>
    <property type="match status" value="1"/>
</dbReference>
<feature type="region of interest" description="Disordered" evidence="6">
    <location>
        <begin position="259"/>
        <end position="280"/>
    </location>
</feature>
<dbReference type="InterPro" id="IPR005821">
    <property type="entry name" value="Ion_trans_dom"/>
</dbReference>
<evidence type="ECO:0008006" key="12">
    <source>
        <dbReference type="Google" id="ProtNLM"/>
    </source>
</evidence>
<feature type="non-terminal residue" evidence="10">
    <location>
        <position position="892"/>
    </location>
</feature>
<dbReference type="GO" id="GO:0006816">
    <property type="term" value="P:calcium ion transport"/>
    <property type="evidence" value="ECO:0007669"/>
    <property type="project" value="InterPro"/>
</dbReference>
<evidence type="ECO:0000256" key="7">
    <source>
        <dbReference type="SAM" id="Phobius"/>
    </source>
</evidence>
<evidence type="ECO:0000259" key="9">
    <source>
        <dbReference type="Pfam" id="PF08454"/>
    </source>
</evidence>
<evidence type="ECO:0000256" key="1">
    <source>
        <dbReference type="ARBA" id="ARBA00004141"/>
    </source>
</evidence>
<feature type="non-terminal residue" evidence="10">
    <location>
        <position position="1"/>
    </location>
</feature>
<gene>
    <name evidence="10" type="ORF">L9F63_007938</name>
</gene>
<dbReference type="Pfam" id="PF08454">
    <property type="entry name" value="RIH_assoc"/>
    <property type="match status" value="1"/>
</dbReference>
<feature type="domain" description="RyR/IP3R Homology associated" evidence="9">
    <location>
        <begin position="88"/>
        <end position="195"/>
    </location>
</feature>
<comment type="subcellular location">
    <subcellularLocation>
        <location evidence="1">Membrane</location>
        <topology evidence="1">Multi-pass membrane protein</topology>
    </subcellularLocation>
</comment>
<evidence type="ECO:0000256" key="6">
    <source>
        <dbReference type="SAM" id="MobiDB-lite"/>
    </source>
</evidence>
<organism evidence="10 11">
    <name type="scientific">Diploptera punctata</name>
    <name type="common">Pacific beetle cockroach</name>
    <dbReference type="NCBI Taxonomy" id="6984"/>
    <lineage>
        <taxon>Eukaryota</taxon>
        <taxon>Metazoa</taxon>
        <taxon>Ecdysozoa</taxon>
        <taxon>Arthropoda</taxon>
        <taxon>Hexapoda</taxon>
        <taxon>Insecta</taxon>
        <taxon>Pterygota</taxon>
        <taxon>Neoptera</taxon>
        <taxon>Polyneoptera</taxon>
        <taxon>Dictyoptera</taxon>
        <taxon>Blattodea</taxon>
        <taxon>Blaberoidea</taxon>
        <taxon>Blaberidae</taxon>
        <taxon>Diplopterinae</taxon>
        <taxon>Diploptera</taxon>
    </lineage>
</organism>
<keyword evidence="2 7" id="KW-0812">Transmembrane</keyword>
<evidence type="ECO:0000256" key="2">
    <source>
        <dbReference type="ARBA" id="ARBA00022692"/>
    </source>
</evidence>
<evidence type="ECO:0000256" key="5">
    <source>
        <dbReference type="SAM" id="Coils"/>
    </source>
</evidence>
<accession>A0AAD8E318</accession>
<feature type="transmembrane region" description="Helical" evidence="7">
    <location>
        <begin position="400"/>
        <end position="433"/>
    </location>
</feature>
<dbReference type="GO" id="GO:0005216">
    <property type="term" value="F:monoatomic ion channel activity"/>
    <property type="evidence" value="ECO:0007669"/>
    <property type="project" value="InterPro"/>
</dbReference>
<dbReference type="InterPro" id="IPR015925">
    <property type="entry name" value="Ryanodine_IP3_receptor"/>
</dbReference>
<dbReference type="Pfam" id="PF00520">
    <property type="entry name" value="Ion_trans"/>
    <property type="match status" value="1"/>
</dbReference>
<dbReference type="AlphaFoldDB" id="A0AAD8E318"/>
<evidence type="ECO:0000313" key="10">
    <source>
        <dbReference type="EMBL" id="KAJ9574919.1"/>
    </source>
</evidence>
<name>A0AAD8E318_DIPPU</name>
<dbReference type="EMBL" id="JASPKZ010010253">
    <property type="protein sequence ID" value="KAJ9574919.1"/>
    <property type="molecule type" value="Genomic_DNA"/>
</dbReference>
<evidence type="ECO:0000256" key="3">
    <source>
        <dbReference type="ARBA" id="ARBA00022989"/>
    </source>
</evidence>
<evidence type="ECO:0000256" key="4">
    <source>
        <dbReference type="ARBA" id="ARBA00023136"/>
    </source>
</evidence>
<evidence type="ECO:0000259" key="8">
    <source>
        <dbReference type="Pfam" id="PF00520"/>
    </source>
</evidence>
<feature type="transmembrane region" description="Helical" evidence="7">
    <location>
        <begin position="527"/>
        <end position="554"/>
    </location>
</feature>
<dbReference type="Gene3D" id="1.10.287.70">
    <property type="match status" value="1"/>
</dbReference>
<keyword evidence="4 7" id="KW-0472">Membrane</keyword>
<reference evidence="10" key="1">
    <citation type="journal article" date="2023" name="IScience">
        <title>Live-bearing cockroach genome reveals convergent evolutionary mechanisms linked to viviparity in insects and beyond.</title>
        <authorList>
            <person name="Fouks B."/>
            <person name="Harrison M.C."/>
            <person name="Mikhailova A.A."/>
            <person name="Marchal E."/>
            <person name="English S."/>
            <person name="Carruthers M."/>
            <person name="Jennings E.C."/>
            <person name="Chiamaka E.L."/>
            <person name="Frigard R.A."/>
            <person name="Pippel M."/>
            <person name="Attardo G.M."/>
            <person name="Benoit J.B."/>
            <person name="Bornberg-Bauer E."/>
            <person name="Tobe S.S."/>
        </authorList>
    </citation>
    <scope>NUCLEOTIDE SEQUENCE</scope>
    <source>
        <strain evidence="10">Stay&amp;Tobe</strain>
    </source>
</reference>
<feature type="coiled-coil region" evidence="5">
    <location>
        <begin position="827"/>
        <end position="861"/>
    </location>
</feature>
<evidence type="ECO:0000313" key="11">
    <source>
        <dbReference type="Proteomes" id="UP001233999"/>
    </source>
</evidence>